<feature type="region of interest" description="Disordered" evidence="1">
    <location>
        <begin position="1"/>
        <end position="31"/>
    </location>
</feature>
<dbReference type="OrthoDB" id="8935983at2759"/>
<proteinExistence type="predicted"/>
<gene>
    <name evidence="2" type="ORF">JZ751_024653</name>
</gene>
<keyword evidence="3" id="KW-1185">Reference proteome</keyword>
<protein>
    <submittedName>
        <fullName evidence="2">Uncharacterized protein</fullName>
    </submittedName>
</protein>
<comment type="caution">
    <text evidence="2">The sequence shown here is derived from an EMBL/GenBank/DDBJ whole genome shotgun (WGS) entry which is preliminary data.</text>
</comment>
<dbReference type="EMBL" id="JAFBMS010000007">
    <property type="protein sequence ID" value="KAG9350764.1"/>
    <property type="molecule type" value="Genomic_DNA"/>
</dbReference>
<sequence length="92" mass="10530">MARDQITVTRRNPLGRRDSLDQCPLDPMPTLNPSYAVRRRFSGSLHLPPISRRHSIQDSRRMLDLEALARFTKSRLSAKSLDKITDAQSDAR</sequence>
<dbReference type="Proteomes" id="UP000824540">
    <property type="component" value="Unassembled WGS sequence"/>
</dbReference>
<evidence type="ECO:0000313" key="3">
    <source>
        <dbReference type="Proteomes" id="UP000824540"/>
    </source>
</evidence>
<reference evidence="2" key="1">
    <citation type="thesis" date="2021" institute="BYU ScholarsArchive" country="Provo, UT, USA">
        <title>Applications of and Algorithms for Genome Assembly and Genomic Analyses with an Emphasis on Marine Teleosts.</title>
        <authorList>
            <person name="Pickett B.D."/>
        </authorList>
    </citation>
    <scope>NUCLEOTIDE SEQUENCE</scope>
    <source>
        <strain evidence="2">HI-2016</strain>
    </source>
</reference>
<feature type="compositionally biased region" description="Polar residues" evidence="1">
    <location>
        <begin position="1"/>
        <end position="10"/>
    </location>
</feature>
<evidence type="ECO:0000313" key="2">
    <source>
        <dbReference type="EMBL" id="KAG9350764.1"/>
    </source>
</evidence>
<dbReference type="AlphaFoldDB" id="A0A8T2PDY8"/>
<organism evidence="2 3">
    <name type="scientific">Albula glossodonta</name>
    <name type="common">roundjaw bonefish</name>
    <dbReference type="NCBI Taxonomy" id="121402"/>
    <lineage>
        <taxon>Eukaryota</taxon>
        <taxon>Metazoa</taxon>
        <taxon>Chordata</taxon>
        <taxon>Craniata</taxon>
        <taxon>Vertebrata</taxon>
        <taxon>Euteleostomi</taxon>
        <taxon>Actinopterygii</taxon>
        <taxon>Neopterygii</taxon>
        <taxon>Teleostei</taxon>
        <taxon>Albuliformes</taxon>
        <taxon>Albulidae</taxon>
        <taxon>Albula</taxon>
    </lineage>
</organism>
<accession>A0A8T2PDY8</accession>
<evidence type="ECO:0000256" key="1">
    <source>
        <dbReference type="SAM" id="MobiDB-lite"/>
    </source>
</evidence>
<name>A0A8T2PDY8_9TELE</name>